<reference evidence="4 6" key="2">
    <citation type="submission" date="2023-09" db="EMBL/GenBank/DDBJ databases">
        <title>Complete-Gapless Cercospora beticola genome.</title>
        <authorList>
            <person name="Wyatt N.A."/>
            <person name="Spanner R.E."/>
            <person name="Bolton M.D."/>
        </authorList>
    </citation>
    <scope>NUCLEOTIDE SEQUENCE [LARGE SCALE GENOMIC DNA]</scope>
    <source>
        <strain evidence="4">Cb09-40</strain>
    </source>
</reference>
<feature type="compositionally biased region" description="Polar residues" evidence="2">
    <location>
        <begin position="231"/>
        <end position="240"/>
    </location>
</feature>
<feature type="compositionally biased region" description="Basic and acidic residues" evidence="2">
    <location>
        <begin position="162"/>
        <end position="172"/>
    </location>
</feature>
<organism evidence="3 5">
    <name type="scientific">Cercospora beticola</name>
    <name type="common">Sugarbeet leaf spot fungus</name>
    <dbReference type="NCBI Taxonomy" id="122368"/>
    <lineage>
        <taxon>Eukaryota</taxon>
        <taxon>Fungi</taxon>
        <taxon>Dikarya</taxon>
        <taxon>Ascomycota</taxon>
        <taxon>Pezizomycotina</taxon>
        <taxon>Dothideomycetes</taxon>
        <taxon>Dothideomycetidae</taxon>
        <taxon>Mycosphaerellales</taxon>
        <taxon>Mycosphaerellaceae</taxon>
        <taxon>Cercospora</taxon>
    </lineage>
</organism>
<evidence type="ECO:0000256" key="2">
    <source>
        <dbReference type="SAM" id="MobiDB-lite"/>
    </source>
</evidence>
<name>A0A2G5HI71_CERBT</name>
<dbReference type="Pfam" id="PF12796">
    <property type="entry name" value="Ank_2"/>
    <property type="match status" value="1"/>
</dbReference>
<dbReference type="Proteomes" id="UP000230605">
    <property type="component" value="Chromosome 7"/>
</dbReference>
<reference evidence="3 5" key="1">
    <citation type="submission" date="2015-10" db="EMBL/GenBank/DDBJ databases">
        <title>The cercosporin biosynthetic gene cluster was horizontally transferred to several fungal lineages and shown to be expanded in Cercospora beticola based on microsynteny with recipient genomes.</title>
        <authorList>
            <person name="De Jonge R."/>
            <person name="Ebert M.K."/>
            <person name="Suttle J.C."/>
            <person name="Jurick Ii W.M."/>
            <person name="Secor G.A."/>
            <person name="Thomma B.P."/>
            <person name="Van De Peer Y."/>
            <person name="Bolton M.D."/>
        </authorList>
    </citation>
    <scope>NUCLEOTIDE SEQUENCE [LARGE SCALE GENOMIC DNA]</scope>
    <source>
        <strain evidence="3 5">09-40</strain>
    </source>
</reference>
<dbReference type="OrthoDB" id="3644387at2759"/>
<dbReference type="PROSITE" id="PS50297">
    <property type="entry name" value="ANK_REP_REGION"/>
    <property type="match status" value="2"/>
</dbReference>
<dbReference type="AlphaFoldDB" id="A0A2G5HI71"/>
<dbReference type="Gene3D" id="1.25.40.20">
    <property type="entry name" value="Ankyrin repeat-containing domain"/>
    <property type="match status" value="1"/>
</dbReference>
<feature type="region of interest" description="Disordered" evidence="2">
    <location>
        <begin position="42"/>
        <end position="113"/>
    </location>
</feature>
<evidence type="ECO:0000256" key="1">
    <source>
        <dbReference type="PROSITE-ProRule" id="PRU00023"/>
    </source>
</evidence>
<evidence type="ECO:0000313" key="4">
    <source>
        <dbReference type="EMBL" id="WPB06213.1"/>
    </source>
</evidence>
<dbReference type="EMBL" id="LKMD01000106">
    <property type="protein sequence ID" value="PIA92251.1"/>
    <property type="molecule type" value="Genomic_DNA"/>
</dbReference>
<dbReference type="PROSITE" id="PS50088">
    <property type="entry name" value="ANK_REPEAT"/>
    <property type="match status" value="2"/>
</dbReference>
<dbReference type="InterPro" id="IPR036770">
    <property type="entry name" value="Ankyrin_rpt-contain_sf"/>
</dbReference>
<protein>
    <submittedName>
        <fullName evidence="3">Uncharacterized protein</fullName>
    </submittedName>
</protein>
<proteinExistence type="predicted"/>
<evidence type="ECO:0000313" key="3">
    <source>
        <dbReference type="EMBL" id="PIA92251.1"/>
    </source>
</evidence>
<dbReference type="Proteomes" id="UP001302367">
    <property type="component" value="Chromosome 7"/>
</dbReference>
<accession>A0A2G5HI71</accession>
<dbReference type="SMART" id="SM00248">
    <property type="entry name" value="ANK"/>
    <property type="match status" value="2"/>
</dbReference>
<feature type="compositionally biased region" description="Basic and acidic residues" evidence="2">
    <location>
        <begin position="215"/>
        <end position="230"/>
    </location>
</feature>
<gene>
    <name evidence="3" type="ORF">CB0940_09470</name>
    <name evidence="4" type="ORF">RHO25_010870</name>
</gene>
<dbReference type="InterPro" id="IPR002110">
    <property type="entry name" value="Ankyrin_rpt"/>
</dbReference>
<keyword evidence="6" id="KW-1185">Reference proteome</keyword>
<feature type="region of interest" description="Disordered" evidence="2">
    <location>
        <begin position="142"/>
        <end position="256"/>
    </location>
</feature>
<evidence type="ECO:0000313" key="6">
    <source>
        <dbReference type="Proteomes" id="UP001302367"/>
    </source>
</evidence>
<feature type="repeat" description="ANK" evidence="1">
    <location>
        <begin position="348"/>
        <end position="372"/>
    </location>
</feature>
<dbReference type="SUPFAM" id="SSF48403">
    <property type="entry name" value="Ankyrin repeat"/>
    <property type="match status" value="1"/>
</dbReference>
<feature type="compositionally biased region" description="Basic and acidic residues" evidence="2">
    <location>
        <begin position="62"/>
        <end position="80"/>
    </location>
</feature>
<feature type="repeat" description="ANK" evidence="1">
    <location>
        <begin position="305"/>
        <end position="337"/>
    </location>
</feature>
<dbReference type="EMBL" id="CP134190">
    <property type="protein sequence ID" value="WPB06213.1"/>
    <property type="molecule type" value="Genomic_DNA"/>
</dbReference>
<evidence type="ECO:0000313" key="5">
    <source>
        <dbReference type="Proteomes" id="UP000230605"/>
    </source>
</evidence>
<keyword evidence="1" id="KW-0040">ANK repeat</keyword>
<sequence length="455" mass="50618">MEEIVGRFVTRVQQCEKHIKLVLADLSNIKLQHDELLGQHKAALQSTEEELVDQRPATGEETAAKDEPKKEANSRKEKIKQLPRGRSIQKKIDRSQQENIEQLDKKDGDQENEIQRLADTVASDNESIAQLKDEVKKEKQNAKSAAAVQDVKVESVKNNLADQKRATEKEGTTKNGAIEGASTHKKRGEPLDKTSMKQNEKITGLDETTTSKNESITRSKKALEQEKESATAKQQDATEAQQPGTPPPRPPQTSDSVNVELRQARLNSLNLTSTKGSTISQSLRKALVHSDKQRASCLLAADAQVGAPALHMAALFGDVELAKFLIARGAAVNEPCDAHSEKQGRFVHGVTPMHLAIATQNEKMIRYLHHTGGKFTRLHLRHQRTTAPPLWLVSGRWLNIFGEDTAKVVGVLKLLKDLGWNKEDKLNRKHENMRAIVQRELKGRTVLQKAVLAEL</sequence>
<feature type="compositionally biased region" description="Basic and acidic residues" evidence="2">
    <location>
        <begin position="90"/>
        <end position="113"/>
    </location>
</feature>
<feature type="compositionally biased region" description="Basic and acidic residues" evidence="2">
    <location>
        <begin position="188"/>
        <end position="204"/>
    </location>
</feature>